<feature type="transmembrane region" description="Helical" evidence="1">
    <location>
        <begin position="40"/>
        <end position="59"/>
    </location>
</feature>
<comment type="caution">
    <text evidence="2">The sequence shown here is derived from an EMBL/GenBank/DDBJ whole genome shotgun (WGS) entry which is preliminary data.</text>
</comment>
<reference evidence="3" key="1">
    <citation type="journal article" date="2019" name="Int. J. Syst. Evol. Microbiol.">
        <title>The Global Catalogue of Microorganisms (GCM) 10K type strain sequencing project: providing services to taxonomists for standard genome sequencing and annotation.</title>
        <authorList>
            <consortium name="The Broad Institute Genomics Platform"/>
            <consortium name="The Broad Institute Genome Sequencing Center for Infectious Disease"/>
            <person name="Wu L."/>
            <person name="Ma J."/>
        </authorList>
    </citation>
    <scope>NUCLEOTIDE SEQUENCE [LARGE SCALE GENOMIC DNA]</scope>
    <source>
        <strain evidence="3">CGMCC 1.12849</strain>
    </source>
</reference>
<accession>A0ABV9MS80</accession>
<evidence type="ECO:0000313" key="2">
    <source>
        <dbReference type="EMBL" id="MFC4718140.1"/>
    </source>
</evidence>
<proteinExistence type="predicted"/>
<keyword evidence="1" id="KW-0812">Transmembrane</keyword>
<evidence type="ECO:0000256" key="1">
    <source>
        <dbReference type="SAM" id="Phobius"/>
    </source>
</evidence>
<keyword evidence="1" id="KW-1133">Transmembrane helix</keyword>
<protein>
    <submittedName>
        <fullName evidence="2">Uncharacterized protein</fullName>
    </submittedName>
</protein>
<evidence type="ECO:0000313" key="3">
    <source>
        <dbReference type="Proteomes" id="UP001595884"/>
    </source>
</evidence>
<organism evidence="2 3">
    <name type="scientific">Glutamicibacter bergerei</name>
    <dbReference type="NCBI Taxonomy" id="256702"/>
    <lineage>
        <taxon>Bacteria</taxon>
        <taxon>Bacillati</taxon>
        <taxon>Actinomycetota</taxon>
        <taxon>Actinomycetes</taxon>
        <taxon>Micrococcales</taxon>
        <taxon>Micrococcaceae</taxon>
        <taxon>Glutamicibacter</taxon>
    </lineage>
</organism>
<gene>
    <name evidence="2" type="ORF">ACFO7V_18655</name>
</gene>
<keyword evidence="3" id="KW-1185">Reference proteome</keyword>
<dbReference type="RefSeq" id="WP_346060377.1">
    <property type="nucleotide sequence ID" value="NZ_BAAAVQ010000124.1"/>
</dbReference>
<dbReference type="Proteomes" id="UP001595884">
    <property type="component" value="Unassembled WGS sequence"/>
</dbReference>
<keyword evidence="1" id="KW-0472">Membrane</keyword>
<name>A0ABV9MS80_9MICC</name>
<feature type="transmembrane region" description="Helical" evidence="1">
    <location>
        <begin position="14"/>
        <end position="33"/>
    </location>
</feature>
<sequence>MDITGITGDAFKDWVIAILGNIFIIVMVVRAVGHYTKREWGELVGNLAFAVVVAAIVYFPNQFIGLLKGVWNLFTGGNG</sequence>
<dbReference type="EMBL" id="JBHSHE010000116">
    <property type="protein sequence ID" value="MFC4718140.1"/>
    <property type="molecule type" value="Genomic_DNA"/>
</dbReference>